<evidence type="ECO:0000256" key="6">
    <source>
        <dbReference type="ARBA" id="ARBA00023125"/>
    </source>
</evidence>
<dbReference type="InterPro" id="IPR036390">
    <property type="entry name" value="WH_DNA-bd_sf"/>
</dbReference>
<keyword evidence="5" id="KW-0809">Transit peptide</keyword>
<dbReference type="GO" id="GO:0003697">
    <property type="term" value="F:single-stranded DNA binding"/>
    <property type="evidence" value="ECO:0007669"/>
    <property type="project" value="InterPro"/>
</dbReference>
<keyword evidence="7" id="KW-0496">Mitochondrion</keyword>
<dbReference type="GO" id="GO:0003700">
    <property type="term" value="F:DNA-binding transcription factor activity"/>
    <property type="evidence" value="ECO:0007669"/>
    <property type="project" value="InterPro"/>
</dbReference>
<dbReference type="GO" id="GO:0000262">
    <property type="term" value="C:mitochondrial chromosome"/>
    <property type="evidence" value="ECO:0007669"/>
    <property type="project" value="InterPro"/>
</dbReference>
<dbReference type="InterPro" id="IPR000232">
    <property type="entry name" value="HSF_DNA-bd"/>
</dbReference>
<feature type="compositionally biased region" description="Polar residues" evidence="10">
    <location>
        <begin position="678"/>
        <end position="689"/>
    </location>
</feature>
<evidence type="ECO:0000313" key="12">
    <source>
        <dbReference type="EMBL" id="TID25265.1"/>
    </source>
</evidence>
<name>A0A4Z1P9T8_9PEZI</name>
<reference evidence="12 13" key="1">
    <citation type="submission" date="2019-04" db="EMBL/GenBank/DDBJ databases">
        <title>High contiguity whole genome sequence and gene annotation resource for two Venturia nashicola isolates.</title>
        <authorList>
            <person name="Prokchorchik M."/>
            <person name="Won K."/>
            <person name="Lee Y."/>
            <person name="Choi E.D."/>
            <person name="Segonzac C."/>
            <person name="Sohn K.H."/>
        </authorList>
    </citation>
    <scope>NUCLEOTIDE SEQUENCE [LARGE SCALE GENOMIC DNA]</scope>
    <source>
        <strain evidence="12 13">PRI2</strain>
    </source>
</reference>
<evidence type="ECO:0000256" key="7">
    <source>
        <dbReference type="ARBA" id="ARBA00023128"/>
    </source>
</evidence>
<evidence type="ECO:0000256" key="5">
    <source>
        <dbReference type="ARBA" id="ARBA00022946"/>
    </source>
</evidence>
<comment type="caution">
    <text evidence="12">The sequence shown here is derived from an EMBL/GenBank/DDBJ whole genome shotgun (WGS) entry which is preliminary data.</text>
</comment>
<dbReference type="PANTHER" id="PTHR31404:SF0">
    <property type="entry name" value="MITOCHONDRIAL GENOME MAINTENANCE PROTEIN MGM101"/>
    <property type="match status" value="1"/>
</dbReference>
<gene>
    <name evidence="12" type="ORF">E6O75_ATG04470</name>
</gene>
<accession>A0A4Z1P9T8</accession>
<feature type="compositionally biased region" description="Low complexity" evidence="10">
    <location>
        <begin position="49"/>
        <end position="60"/>
    </location>
</feature>
<proteinExistence type="inferred from homology"/>
<dbReference type="Proteomes" id="UP000298493">
    <property type="component" value="Unassembled WGS sequence"/>
</dbReference>
<keyword evidence="6 12" id="KW-0238">DNA-binding</keyword>
<feature type="region of interest" description="Disordered" evidence="10">
    <location>
        <begin position="288"/>
        <end position="445"/>
    </location>
</feature>
<feature type="compositionally biased region" description="Polar residues" evidence="10">
    <location>
        <begin position="507"/>
        <end position="529"/>
    </location>
</feature>
<dbReference type="PANTHER" id="PTHR31404">
    <property type="entry name" value="MITOCHONDRIAL GENOME MAINTENANCE PROTEIN MGM101"/>
    <property type="match status" value="1"/>
</dbReference>
<feature type="region of interest" description="Disordered" evidence="10">
    <location>
        <begin position="460"/>
        <end position="559"/>
    </location>
</feature>
<feature type="compositionally biased region" description="Polar residues" evidence="10">
    <location>
        <begin position="460"/>
        <end position="473"/>
    </location>
</feature>
<evidence type="ECO:0000313" key="13">
    <source>
        <dbReference type="Proteomes" id="UP000298493"/>
    </source>
</evidence>
<dbReference type="GO" id="GO:0043565">
    <property type="term" value="F:sequence-specific DNA binding"/>
    <property type="evidence" value="ECO:0007669"/>
    <property type="project" value="InterPro"/>
</dbReference>
<comment type="similarity">
    <text evidence="2">Belongs to the MGM101 family.</text>
</comment>
<feature type="region of interest" description="Disordered" evidence="10">
    <location>
        <begin position="621"/>
        <end position="729"/>
    </location>
</feature>
<comment type="subcellular location">
    <subcellularLocation>
        <location evidence="1">Mitochondrion matrix</location>
        <location evidence="1">Mitochondrion nucleoid</location>
    </subcellularLocation>
</comment>
<evidence type="ECO:0000256" key="2">
    <source>
        <dbReference type="ARBA" id="ARBA00007053"/>
    </source>
</evidence>
<feature type="compositionally biased region" description="Low complexity" evidence="10">
    <location>
        <begin position="28"/>
        <end position="42"/>
    </location>
</feature>
<keyword evidence="4" id="KW-0227">DNA damage</keyword>
<evidence type="ECO:0000256" key="8">
    <source>
        <dbReference type="ARBA" id="ARBA00023204"/>
    </source>
</evidence>
<evidence type="ECO:0000256" key="1">
    <source>
        <dbReference type="ARBA" id="ARBA00004436"/>
    </source>
</evidence>
<keyword evidence="8" id="KW-0234">DNA repair</keyword>
<dbReference type="GO" id="GO:0036297">
    <property type="term" value="P:interstrand cross-link repair"/>
    <property type="evidence" value="ECO:0007669"/>
    <property type="project" value="TreeGrafter"/>
</dbReference>
<evidence type="ECO:0000256" key="10">
    <source>
        <dbReference type="SAM" id="MobiDB-lite"/>
    </source>
</evidence>
<evidence type="ECO:0000256" key="4">
    <source>
        <dbReference type="ARBA" id="ARBA00022763"/>
    </source>
</evidence>
<sequence>MATTTESVHRSPFDTASDHYAPNRHKSIPILPSSSASPHMSSTEPMDVAPAAPTATMGPPLLSSPVAERQTSNGSSEPTITINGSSATAVGAAAAAQQPKVVQTAFIHKLYNMLEDTSIAHLIAWSISDVFHTGQPDAPLWEFRHGNGNFKRGDLTGLREIKRRASRHTLINRDSFPNANLPKPAVPQIGPPVEAMPPDPLEARIHAMEQNYHYFDARLARSEDTSSFLNSKCTFLSEGLVKCHQWNQELATHLLQMMPDQDTQIHKEISLMRGEINRQMEMLRSFEDAPEPLSSGSGGSRQHYFSNLQDNGHPLSPRQMPVNDQRRPSQPTLMMESRPSFRPPHATHLSISPRRYGSIGSGHNYSPSSARPIGHPPSLPAPPPMQHPLATVSSPPMNLSRRHTSADIRQHGWPPGQQGANHSPYASGHNSTQWPSSPHRGPIDRIDENHELRNSLASYRLSGNDSSQHGSRQPTPPPHMATDLSSQRDDLPQGQWALPGPKFNLGSFRTQDTSAPATRRSSMASNVHNLLNPAGAGDEDEQDPDGRNKRRKRETPSPINTTSKIMAFSAAASACRSLLNYSPISSYRGLQRLPRTKLHNHGLRSYTKPTTPNASAVNFVRPTTRTTTPTPVNRSATFNASSTTPPPFTSSTTPARTTAPVRTTSTPVQSTTLTATPSQPLIRSLQNGLSDEPPPTLTSATPPPETPTPLAPSQDSNGRPVDWSRSFHGLSTSPFSKEAAEILMAPVDQEDVEIKPDGIVYLPEIKYRRILNRAFGPGGWGMAPRGETIVTPKSVTREYGLVVHGRLISLARGEQQYFDAEGIPTATEGCKSNALMRCCKDLGIASELWDPVFIRKFMAEKSREVWVEHVKTKNKKKIFMRKDVSGVNYPWKETKPGM</sequence>
<dbReference type="STRING" id="86259.A0A4Z1P9T8"/>
<feature type="region of interest" description="Disordered" evidence="10">
    <location>
        <begin position="1"/>
        <end position="82"/>
    </location>
</feature>
<evidence type="ECO:0000256" key="3">
    <source>
        <dbReference type="ARBA" id="ARBA00013628"/>
    </source>
</evidence>
<dbReference type="Pfam" id="PF06420">
    <property type="entry name" value="Mgm101p"/>
    <property type="match status" value="1"/>
</dbReference>
<protein>
    <recommendedName>
        <fullName evidence="3">Mitochondrial genome maintenance protein MGM101</fullName>
    </recommendedName>
</protein>
<keyword evidence="9" id="KW-1135">Mitochondrion nucleoid</keyword>
<dbReference type="GO" id="GO:0000725">
    <property type="term" value="P:recombinational repair"/>
    <property type="evidence" value="ECO:0007669"/>
    <property type="project" value="TreeGrafter"/>
</dbReference>
<feature type="compositionally biased region" description="Polar residues" evidence="10">
    <location>
        <begin position="69"/>
        <end position="82"/>
    </location>
</feature>
<dbReference type="SUPFAM" id="SSF46785">
    <property type="entry name" value="Winged helix' DNA-binding domain"/>
    <property type="match status" value="1"/>
</dbReference>
<feature type="compositionally biased region" description="Pro residues" evidence="10">
    <location>
        <begin position="374"/>
        <end position="386"/>
    </location>
</feature>
<feature type="compositionally biased region" description="Low complexity" evidence="10">
    <location>
        <begin position="621"/>
        <end position="677"/>
    </location>
</feature>
<dbReference type="SMART" id="SM00415">
    <property type="entry name" value="HSF"/>
    <property type="match status" value="1"/>
</dbReference>
<dbReference type="InterPro" id="IPR009446">
    <property type="entry name" value="Mgm101"/>
</dbReference>
<feature type="domain" description="HSF-type DNA-binding" evidence="11">
    <location>
        <begin position="102"/>
        <end position="164"/>
    </location>
</feature>
<dbReference type="EMBL" id="SNSC02000004">
    <property type="protein sequence ID" value="TID25265.1"/>
    <property type="molecule type" value="Genomic_DNA"/>
</dbReference>
<organism evidence="12 13">
    <name type="scientific">Venturia nashicola</name>
    <dbReference type="NCBI Taxonomy" id="86259"/>
    <lineage>
        <taxon>Eukaryota</taxon>
        <taxon>Fungi</taxon>
        <taxon>Dikarya</taxon>
        <taxon>Ascomycota</taxon>
        <taxon>Pezizomycotina</taxon>
        <taxon>Dothideomycetes</taxon>
        <taxon>Pleosporomycetidae</taxon>
        <taxon>Venturiales</taxon>
        <taxon>Venturiaceae</taxon>
        <taxon>Venturia</taxon>
    </lineage>
</organism>
<evidence type="ECO:0000259" key="11">
    <source>
        <dbReference type="SMART" id="SM00415"/>
    </source>
</evidence>
<evidence type="ECO:0000256" key="9">
    <source>
        <dbReference type="ARBA" id="ARBA00023271"/>
    </source>
</evidence>
<dbReference type="AlphaFoldDB" id="A0A4Z1P9T8"/>
<feature type="compositionally biased region" description="Pro residues" evidence="10">
    <location>
        <begin position="692"/>
        <end position="710"/>
    </location>
</feature>
<keyword evidence="13" id="KW-1185">Reference proteome</keyword>